<dbReference type="PANTHER" id="PTHR43479">
    <property type="entry name" value="ACREF/ENVCD OPERON REPRESSOR-RELATED"/>
    <property type="match status" value="1"/>
</dbReference>
<evidence type="ECO:0000313" key="5">
    <source>
        <dbReference type="EMBL" id="KEZ47699.1"/>
    </source>
</evidence>
<dbReference type="SUPFAM" id="SSF48498">
    <property type="entry name" value="Tetracyclin repressor-like, C-terminal domain"/>
    <property type="match status" value="1"/>
</dbReference>
<dbReference type="Proteomes" id="UP000028549">
    <property type="component" value="Unassembled WGS sequence"/>
</dbReference>
<keyword evidence="2 3" id="KW-0238">DNA-binding</keyword>
<dbReference type="PRINTS" id="PR00455">
    <property type="entry name" value="HTHTETR"/>
</dbReference>
<dbReference type="PROSITE" id="PS50977">
    <property type="entry name" value="HTH_TETR_2"/>
    <property type="match status" value="1"/>
</dbReference>
<dbReference type="InterPro" id="IPR001647">
    <property type="entry name" value="HTH_TetR"/>
</dbReference>
<evidence type="ECO:0000259" key="4">
    <source>
        <dbReference type="PROSITE" id="PS50977"/>
    </source>
</evidence>
<protein>
    <submittedName>
        <fullName evidence="5">TetR family transcriptional regulator</fullName>
    </submittedName>
</protein>
<evidence type="ECO:0000256" key="3">
    <source>
        <dbReference type="PROSITE-ProRule" id="PRU00335"/>
    </source>
</evidence>
<dbReference type="GO" id="GO:0003677">
    <property type="term" value="F:DNA binding"/>
    <property type="evidence" value="ECO:0007669"/>
    <property type="project" value="UniProtKB-UniRule"/>
</dbReference>
<sequence length="218" mass="25506">MSEHFSIEELLRLTDEDVKMSEKQKKVVEAAIEIFADKGFAAASTSEIAKKAGVAEGTIFRHYQTKKDLLFAIVKPTITKFAAPFLVKNFIGEISKQKHEDPEQLMRFILENRYEFVKKNQPVVKILLQEVFFHEEFRGEIRKVIETHAMEKLKELIVFFQEKGEMVEMPPETVLRMIVTSIMGFLFARFILLPDLDWDDEEEKEYTIQFLLHGLMKK</sequence>
<keyword evidence="1" id="KW-0678">Repressor</keyword>
<organism evidence="5 6">
    <name type="scientific">Metabacillus indicus</name>
    <name type="common">Bacillus indicus</name>
    <dbReference type="NCBI Taxonomy" id="246786"/>
    <lineage>
        <taxon>Bacteria</taxon>
        <taxon>Bacillati</taxon>
        <taxon>Bacillota</taxon>
        <taxon>Bacilli</taxon>
        <taxon>Bacillales</taxon>
        <taxon>Bacillaceae</taxon>
        <taxon>Metabacillus</taxon>
    </lineage>
</organism>
<dbReference type="AlphaFoldDB" id="A0A084GK37"/>
<dbReference type="RefSeq" id="WP_029566323.1">
    <property type="nucleotide sequence ID" value="NZ_CANLZQ010000011.1"/>
</dbReference>
<dbReference type="OrthoDB" id="9780824at2"/>
<evidence type="ECO:0000256" key="1">
    <source>
        <dbReference type="ARBA" id="ARBA00022491"/>
    </source>
</evidence>
<evidence type="ECO:0000256" key="2">
    <source>
        <dbReference type="ARBA" id="ARBA00023125"/>
    </source>
</evidence>
<feature type="domain" description="HTH tetR-type" evidence="4">
    <location>
        <begin position="21"/>
        <end position="81"/>
    </location>
</feature>
<accession>A0A084GK37</accession>
<keyword evidence="6" id="KW-1185">Reference proteome</keyword>
<dbReference type="Gene3D" id="1.10.357.10">
    <property type="entry name" value="Tetracycline Repressor, domain 2"/>
    <property type="match status" value="1"/>
</dbReference>
<comment type="caution">
    <text evidence="5">The sequence shown here is derived from an EMBL/GenBank/DDBJ whole genome shotgun (WGS) entry which is preliminary data.</text>
</comment>
<dbReference type="InterPro" id="IPR009057">
    <property type="entry name" value="Homeodomain-like_sf"/>
</dbReference>
<name>A0A084GK37_METID</name>
<dbReference type="EMBL" id="JNVC02000017">
    <property type="protein sequence ID" value="KEZ47699.1"/>
    <property type="molecule type" value="Genomic_DNA"/>
</dbReference>
<evidence type="ECO:0000313" key="6">
    <source>
        <dbReference type="Proteomes" id="UP000028549"/>
    </source>
</evidence>
<dbReference type="PANTHER" id="PTHR43479:SF11">
    <property type="entry name" value="ACREF_ENVCD OPERON REPRESSOR-RELATED"/>
    <property type="match status" value="1"/>
</dbReference>
<dbReference type="Pfam" id="PF00440">
    <property type="entry name" value="TetR_N"/>
    <property type="match status" value="1"/>
</dbReference>
<proteinExistence type="predicted"/>
<feature type="DNA-binding region" description="H-T-H motif" evidence="3">
    <location>
        <begin position="44"/>
        <end position="63"/>
    </location>
</feature>
<dbReference type="Gene3D" id="1.10.10.60">
    <property type="entry name" value="Homeodomain-like"/>
    <property type="match status" value="1"/>
</dbReference>
<dbReference type="SUPFAM" id="SSF46689">
    <property type="entry name" value="Homeodomain-like"/>
    <property type="match status" value="1"/>
</dbReference>
<dbReference type="InterPro" id="IPR050624">
    <property type="entry name" value="HTH-type_Tx_Regulator"/>
</dbReference>
<gene>
    <name evidence="5" type="ORF">GS18_0218730</name>
</gene>
<reference evidence="5 6" key="1">
    <citation type="journal article" date="2005" name="Int. J. Syst. Evol. Microbiol.">
        <title>Bacillus cibi sp. nov., isolated from jeotgal, a traditional Korean fermented seafood.</title>
        <authorList>
            <person name="Yoon J.H."/>
            <person name="Lee C.H."/>
            <person name="Oh T.K."/>
        </authorList>
    </citation>
    <scope>NUCLEOTIDE SEQUENCE [LARGE SCALE GENOMIC DNA]</scope>
    <source>
        <strain evidence="5 6">DSM 16189</strain>
    </source>
</reference>
<dbReference type="STRING" id="246786.GS18_0218730"/>
<dbReference type="InterPro" id="IPR036271">
    <property type="entry name" value="Tet_transcr_reg_TetR-rel_C_sf"/>
</dbReference>